<reference evidence="1" key="1">
    <citation type="submission" date="2018-05" db="EMBL/GenBank/DDBJ databases">
        <authorList>
            <person name="Lanie J.A."/>
            <person name="Ng W.-L."/>
            <person name="Kazmierczak K.M."/>
            <person name="Andrzejewski T.M."/>
            <person name="Davidsen T.M."/>
            <person name="Wayne K.J."/>
            <person name="Tettelin H."/>
            <person name="Glass J.I."/>
            <person name="Rusch D."/>
            <person name="Podicherti R."/>
            <person name="Tsui H.-C.T."/>
            <person name="Winkler M.E."/>
        </authorList>
    </citation>
    <scope>NUCLEOTIDE SEQUENCE</scope>
</reference>
<feature type="non-terminal residue" evidence="1">
    <location>
        <position position="42"/>
    </location>
</feature>
<dbReference type="EMBL" id="UINC01007492">
    <property type="protein sequence ID" value="SVA33630.1"/>
    <property type="molecule type" value="Genomic_DNA"/>
</dbReference>
<accession>A0A381UZU1</accession>
<name>A0A381UZU1_9ZZZZ</name>
<organism evidence="1">
    <name type="scientific">marine metagenome</name>
    <dbReference type="NCBI Taxonomy" id="408172"/>
    <lineage>
        <taxon>unclassified sequences</taxon>
        <taxon>metagenomes</taxon>
        <taxon>ecological metagenomes</taxon>
    </lineage>
</organism>
<feature type="non-terminal residue" evidence="1">
    <location>
        <position position="1"/>
    </location>
</feature>
<gene>
    <name evidence="1" type="ORF">METZ01_LOCUS86484</name>
</gene>
<sequence length="42" mass="4543">VLRHAEHGTTELIPAATVLVLRDSADGLEVLMLRKNSKIAFG</sequence>
<dbReference type="AlphaFoldDB" id="A0A381UZU1"/>
<proteinExistence type="predicted"/>
<evidence type="ECO:0000313" key="1">
    <source>
        <dbReference type="EMBL" id="SVA33630.1"/>
    </source>
</evidence>
<protein>
    <submittedName>
        <fullName evidence="1">Uncharacterized protein</fullName>
    </submittedName>
</protein>